<dbReference type="SUPFAM" id="SSF82895">
    <property type="entry name" value="TSP-1 type 1 repeat"/>
    <property type="match status" value="3"/>
</dbReference>
<name>A0A6J8AH33_MYTCO</name>
<dbReference type="SMART" id="SM00494">
    <property type="entry name" value="ChtBD2"/>
    <property type="match status" value="1"/>
</dbReference>
<proteinExistence type="predicted"/>
<dbReference type="PANTHER" id="PTHR22906:SF43">
    <property type="entry name" value="PROPERDIN"/>
    <property type="match status" value="1"/>
</dbReference>
<evidence type="ECO:0000256" key="3">
    <source>
        <dbReference type="ARBA" id="ARBA00022729"/>
    </source>
</evidence>
<keyword evidence="2" id="KW-0964">Secreted</keyword>
<evidence type="ECO:0000313" key="7">
    <source>
        <dbReference type="EMBL" id="CAC5368048.1"/>
    </source>
</evidence>
<evidence type="ECO:0000313" key="8">
    <source>
        <dbReference type="Proteomes" id="UP000507470"/>
    </source>
</evidence>
<dbReference type="PROSITE" id="PS50940">
    <property type="entry name" value="CHIT_BIND_II"/>
    <property type="match status" value="1"/>
</dbReference>
<dbReference type="Pfam" id="PF01607">
    <property type="entry name" value="CBM_14"/>
    <property type="match status" value="1"/>
</dbReference>
<feature type="domain" description="Chitin-binding type-2" evidence="6">
    <location>
        <begin position="216"/>
        <end position="267"/>
    </location>
</feature>
<reference evidence="7 8" key="1">
    <citation type="submission" date="2020-06" db="EMBL/GenBank/DDBJ databases">
        <authorList>
            <person name="Li R."/>
            <person name="Bekaert M."/>
        </authorList>
    </citation>
    <scope>NUCLEOTIDE SEQUENCE [LARGE SCALE GENOMIC DNA]</scope>
    <source>
        <strain evidence="8">wild</strain>
    </source>
</reference>
<sequence length="267" mass="29570">MGHQSSAKLGEDKVTRNHKHLRCVDGGWSEYGNFNEWSACSVTCGKGTKSHERTRYCTEPEPQFGGKDCEGNEVDIQTESCDMLDCPADGGWSEYGNFNEWSACSVTCGKGTKSHERTRYCTEPEPQFGGKDCKGNEVDIQTESCDMLDCPVDGGWSEYGNFNEWSACSVTCGEGTKSHERTRSCTKPEPQFGGKDCEGSEIDIQTESCDMLDCPEFECTSDGLFADPNDCTKFIQCANKIKYGMSCPSTTHWEQTKGYCDHGDDCK</sequence>
<evidence type="ECO:0000256" key="2">
    <source>
        <dbReference type="ARBA" id="ARBA00022525"/>
    </source>
</evidence>
<dbReference type="Gene3D" id="2.20.100.10">
    <property type="entry name" value="Thrombospondin type-1 (TSP1) repeat"/>
    <property type="match status" value="3"/>
</dbReference>
<evidence type="ECO:0000259" key="6">
    <source>
        <dbReference type="PROSITE" id="PS50940"/>
    </source>
</evidence>
<accession>A0A6J8AH33</accession>
<organism evidence="7 8">
    <name type="scientific">Mytilus coruscus</name>
    <name type="common">Sea mussel</name>
    <dbReference type="NCBI Taxonomy" id="42192"/>
    <lineage>
        <taxon>Eukaryota</taxon>
        <taxon>Metazoa</taxon>
        <taxon>Spiralia</taxon>
        <taxon>Lophotrochozoa</taxon>
        <taxon>Mollusca</taxon>
        <taxon>Bivalvia</taxon>
        <taxon>Autobranchia</taxon>
        <taxon>Pteriomorphia</taxon>
        <taxon>Mytilida</taxon>
        <taxon>Mytiloidea</taxon>
        <taxon>Mytilidae</taxon>
        <taxon>Mytilinae</taxon>
        <taxon>Mytilus</taxon>
    </lineage>
</organism>
<comment type="subcellular location">
    <subcellularLocation>
        <location evidence="1">Secreted</location>
    </subcellularLocation>
</comment>
<dbReference type="Gene3D" id="2.170.140.10">
    <property type="entry name" value="Chitin binding domain"/>
    <property type="match status" value="1"/>
</dbReference>
<protein>
    <submittedName>
        <fullName evidence="7">Coadhesin,Thrombospondin-1,Mucin-like protein,Hemicentin-1,Thrombospondin-2</fullName>
    </submittedName>
</protein>
<dbReference type="AlphaFoldDB" id="A0A6J8AH33"/>
<keyword evidence="5" id="KW-1015">Disulfide bond</keyword>
<keyword evidence="3" id="KW-0732">Signal</keyword>
<keyword evidence="8" id="KW-1185">Reference proteome</keyword>
<dbReference type="EMBL" id="CACVKT020001431">
    <property type="protein sequence ID" value="CAC5368048.1"/>
    <property type="molecule type" value="Genomic_DNA"/>
</dbReference>
<dbReference type="InterPro" id="IPR000884">
    <property type="entry name" value="TSP1_rpt"/>
</dbReference>
<dbReference type="SUPFAM" id="SSF57625">
    <property type="entry name" value="Invertebrate chitin-binding proteins"/>
    <property type="match status" value="1"/>
</dbReference>
<dbReference type="FunFam" id="2.20.100.10:FF:000001">
    <property type="entry name" value="semaphorin-5A isoform X1"/>
    <property type="match status" value="3"/>
</dbReference>
<evidence type="ECO:0000256" key="5">
    <source>
        <dbReference type="ARBA" id="ARBA00023157"/>
    </source>
</evidence>
<dbReference type="PROSITE" id="PS50092">
    <property type="entry name" value="TSP1"/>
    <property type="match status" value="3"/>
</dbReference>
<dbReference type="Pfam" id="PF00090">
    <property type="entry name" value="TSP_1"/>
    <property type="match status" value="3"/>
</dbReference>
<dbReference type="InterPro" id="IPR052065">
    <property type="entry name" value="Compl_asym_regulator"/>
</dbReference>
<dbReference type="InterPro" id="IPR036508">
    <property type="entry name" value="Chitin-bd_dom_sf"/>
</dbReference>
<dbReference type="SMART" id="SM00209">
    <property type="entry name" value="TSP1"/>
    <property type="match status" value="3"/>
</dbReference>
<dbReference type="Proteomes" id="UP000507470">
    <property type="component" value="Unassembled WGS sequence"/>
</dbReference>
<dbReference type="OrthoDB" id="6090399at2759"/>
<dbReference type="GO" id="GO:0008061">
    <property type="term" value="F:chitin binding"/>
    <property type="evidence" value="ECO:0007669"/>
    <property type="project" value="InterPro"/>
</dbReference>
<gene>
    <name evidence="7" type="ORF">MCOR_7735</name>
</gene>
<evidence type="ECO:0000256" key="1">
    <source>
        <dbReference type="ARBA" id="ARBA00004613"/>
    </source>
</evidence>
<dbReference type="InterPro" id="IPR036383">
    <property type="entry name" value="TSP1_rpt_sf"/>
</dbReference>
<keyword evidence="4" id="KW-0677">Repeat</keyword>
<dbReference type="InterPro" id="IPR002557">
    <property type="entry name" value="Chitin-bd_dom"/>
</dbReference>
<dbReference type="PANTHER" id="PTHR22906">
    <property type="entry name" value="PROPERDIN"/>
    <property type="match status" value="1"/>
</dbReference>
<dbReference type="GO" id="GO:0005576">
    <property type="term" value="C:extracellular region"/>
    <property type="evidence" value="ECO:0007669"/>
    <property type="project" value="InterPro"/>
</dbReference>
<evidence type="ECO:0000256" key="4">
    <source>
        <dbReference type="ARBA" id="ARBA00022737"/>
    </source>
</evidence>